<comment type="caution">
    <text evidence="7">The sequence shown here is derived from an EMBL/GenBank/DDBJ whole genome shotgun (WGS) entry which is preliminary data.</text>
</comment>
<proteinExistence type="predicted"/>
<evidence type="ECO:0000256" key="4">
    <source>
        <dbReference type="ARBA" id="ARBA00023136"/>
    </source>
</evidence>
<evidence type="ECO:0000259" key="6">
    <source>
        <dbReference type="PROSITE" id="PS50850"/>
    </source>
</evidence>
<keyword evidence="8" id="KW-1185">Reference proteome</keyword>
<feature type="transmembrane region" description="Helical" evidence="5">
    <location>
        <begin position="65"/>
        <end position="85"/>
    </location>
</feature>
<dbReference type="InterPro" id="IPR036259">
    <property type="entry name" value="MFS_trans_sf"/>
</dbReference>
<comment type="subcellular location">
    <subcellularLocation>
        <location evidence="1">Membrane</location>
        <topology evidence="1">Multi-pass membrane protein</topology>
    </subcellularLocation>
</comment>
<evidence type="ECO:0000256" key="3">
    <source>
        <dbReference type="ARBA" id="ARBA00022989"/>
    </source>
</evidence>
<dbReference type="InterPro" id="IPR020846">
    <property type="entry name" value="MFS_dom"/>
</dbReference>
<dbReference type="Proteomes" id="UP000807025">
    <property type="component" value="Unassembled WGS sequence"/>
</dbReference>
<feature type="transmembrane region" description="Helical" evidence="5">
    <location>
        <begin position="443"/>
        <end position="469"/>
    </location>
</feature>
<evidence type="ECO:0000256" key="1">
    <source>
        <dbReference type="ARBA" id="ARBA00004141"/>
    </source>
</evidence>
<dbReference type="Gene3D" id="1.20.1250.20">
    <property type="entry name" value="MFS general substrate transporter like domains"/>
    <property type="match status" value="1"/>
</dbReference>
<feature type="transmembrane region" description="Helical" evidence="5">
    <location>
        <begin position="26"/>
        <end position="45"/>
    </location>
</feature>
<evidence type="ECO:0000313" key="8">
    <source>
        <dbReference type="Proteomes" id="UP000807025"/>
    </source>
</evidence>
<evidence type="ECO:0000256" key="2">
    <source>
        <dbReference type="ARBA" id="ARBA00022692"/>
    </source>
</evidence>
<reference evidence="7" key="1">
    <citation type="submission" date="2020-11" db="EMBL/GenBank/DDBJ databases">
        <authorList>
            <consortium name="DOE Joint Genome Institute"/>
            <person name="Ahrendt S."/>
            <person name="Riley R."/>
            <person name="Andreopoulos W."/>
            <person name="Labutti K."/>
            <person name="Pangilinan J."/>
            <person name="Ruiz-Duenas F.J."/>
            <person name="Barrasa J.M."/>
            <person name="Sanchez-Garcia M."/>
            <person name="Camarero S."/>
            <person name="Miyauchi S."/>
            <person name="Serrano A."/>
            <person name="Linde D."/>
            <person name="Babiker R."/>
            <person name="Drula E."/>
            <person name="Ayuso-Fernandez I."/>
            <person name="Pacheco R."/>
            <person name="Padilla G."/>
            <person name="Ferreira P."/>
            <person name="Barriuso J."/>
            <person name="Kellner H."/>
            <person name="Castanera R."/>
            <person name="Alfaro M."/>
            <person name="Ramirez L."/>
            <person name="Pisabarro A.G."/>
            <person name="Kuo A."/>
            <person name="Tritt A."/>
            <person name="Lipzen A."/>
            <person name="He G."/>
            <person name="Yan M."/>
            <person name="Ng V."/>
            <person name="Cullen D."/>
            <person name="Martin F."/>
            <person name="Rosso M.-N."/>
            <person name="Henrissat B."/>
            <person name="Hibbett D."/>
            <person name="Martinez A.T."/>
            <person name="Grigoriev I.V."/>
        </authorList>
    </citation>
    <scope>NUCLEOTIDE SEQUENCE</scope>
    <source>
        <strain evidence="7">ATCC 90797</strain>
    </source>
</reference>
<protein>
    <submittedName>
        <fullName evidence="7">Vacuolar DHA amino acid exporter</fullName>
    </submittedName>
</protein>
<gene>
    <name evidence="7" type="ORF">BDN71DRAFT_1500249</name>
</gene>
<feature type="domain" description="Major facilitator superfamily (MFS) profile" evidence="6">
    <location>
        <begin position="27"/>
        <end position="534"/>
    </location>
</feature>
<feature type="transmembrane region" description="Helical" evidence="5">
    <location>
        <begin position="92"/>
        <end position="111"/>
    </location>
</feature>
<organism evidence="7 8">
    <name type="scientific">Pleurotus eryngii</name>
    <name type="common">Boletus of the steppes</name>
    <dbReference type="NCBI Taxonomy" id="5323"/>
    <lineage>
        <taxon>Eukaryota</taxon>
        <taxon>Fungi</taxon>
        <taxon>Dikarya</taxon>
        <taxon>Basidiomycota</taxon>
        <taxon>Agaricomycotina</taxon>
        <taxon>Agaricomycetes</taxon>
        <taxon>Agaricomycetidae</taxon>
        <taxon>Agaricales</taxon>
        <taxon>Pleurotineae</taxon>
        <taxon>Pleurotaceae</taxon>
        <taxon>Pleurotus</taxon>
    </lineage>
</organism>
<dbReference type="EMBL" id="MU154521">
    <property type="protein sequence ID" value="KAF9502098.1"/>
    <property type="molecule type" value="Genomic_DNA"/>
</dbReference>
<dbReference type="PANTHER" id="PTHR23502:SF5">
    <property type="entry name" value="QUINIDINE RESISTANCE PROTEIN 3"/>
    <property type="match status" value="1"/>
</dbReference>
<dbReference type="GO" id="GO:0022857">
    <property type="term" value="F:transmembrane transporter activity"/>
    <property type="evidence" value="ECO:0007669"/>
    <property type="project" value="InterPro"/>
</dbReference>
<name>A0A9P6A8W0_PLEER</name>
<feature type="transmembrane region" description="Helical" evidence="5">
    <location>
        <begin position="512"/>
        <end position="531"/>
    </location>
</feature>
<dbReference type="GO" id="GO:0005886">
    <property type="term" value="C:plasma membrane"/>
    <property type="evidence" value="ECO:0007669"/>
    <property type="project" value="TreeGrafter"/>
</dbReference>
<dbReference type="OrthoDB" id="2585655at2759"/>
<feature type="transmembrane region" description="Helical" evidence="5">
    <location>
        <begin position="481"/>
        <end position="500"/>
    </location>
</feature>
<dbReference type="Gene3D" id="1.20.1720.10">
    <property type="entry name" value="Multidrug resistance protein D"/>
    <property type="match status" value="1"/>
</dbReference>
<keyword evidence="3 5" id="KW-1133">Transmembrane helix</keyword>
<dbReference type="PANTHER" id="PTHR23502">
    <property type="entry name" value="MAJOR FACILITATOR SUPERFAMILY"/>
    <property type="match status" value="1"/>
</dbReference>
<feature type="transmembrane region" description="Helical" evidence="5">
    <location>
        <begin position="417"/>
        <end position="437"/>
    </location>
</feature>
<dbReference type="SUPFAM" id="SSF103473">
    <property type="entry name" value="MFS general substrate transporter"/>
    <property type="match status" value="1"/>
</dbReference>
<dbReference type="InterPro" id="IPR011701">
    <property type="entry name" value="MFS"/>
</dbReference>
<feature type="transmembrane region" description="Helical" evidence="5">
    <location>
        <begin position="339"/>
        <end position="360"/>
    </location>
</feature>
<evidence type="ECO:0000313" key="7">
    <source>
        <dbReference type="EMBL" id="KAF9502098.1"/>
    </source>
</evidence>
<sequence>MQSQVNIEFVPVLDDPRTWSPTRKNVVLFIISAAAMIAGLGANIQNPAIQQMEEQLPASSSQISLSLSLFVLLQGTVPLLWSALSEIKGRKLVYILSVGLSTVGCIVTALAPNIGLVIGFRCLQGAGYEYSRFLTHYYSTEASHTYDTNSSASVISIGAATLADLYPPSIRGTKMGIYYAAPLLGPSLGPILGGALTAGFSWRACFWFMAIFSGLSFLSFLFFFKDTWRKERSLTYQNVLRARLRELGASDDKRGSVSAKNLGVETLPDHAPCATEIAATPTEKSAHTADPLIDILKNTAAVESKGLPPALELPEIKLSLKDVNPVRPLWLVLRRPNNCIILLASGSFFAFGFLISYTTARTLGNVYHYNALKVGLVLLSFGMGSLGGSLLGGRYSDYTYRKLKKGNGGKSSPEMRLKSTLLGLVLLPPSIIGFGWVSHQHLHISAICVMLFLNGFFSIWIYASTLAYIVDANNGRSSTAMASNSAFRGVSAFAATEIAVPLQDAVGDGWMYTIWGIIVVATELLVLLVIWKGGKWRERAEEREARSRLKQ</sequence>
<dbReference type="Pfam" id="PF07690">
    <property type="entry name" value="MFS_1"/>
    <property type="match status" value="2"/>
</dbReference>
<keyword evidence="4 5" id="KW-0472">Membrane</keyword>
<dbReference type="AlphaFoldDB" id="A0A9P6A8W0"/>
<dbReference type="PROSITE" id="PS50850">
    <property type="entry name" value="MFS"/>
    <property type="match status" value="1"/>
</dbReference>
<accession>A0A9P6A8W0</accession>
<feature type="transmembrane region" description="Helical" evidence="5">
    <location>
        <begin position="206"/>
        <end position="224"/>
    </location>
</feature>
<evidence type="ECO:0000256" key="5">
    <source>
        <dbReference type="SAM" id="Phobius"/>
    </source>
</evidence>
<keyword evidence="2 5" id="KW-0812">Transmembrane</keyword>
<feature type="transmembrane region" description="Helical" evidence="5">
    <location>
        <begin position="372"/>
        <end position="396"/>
    </location>
</feature>